<protein>
    <submittedName>
        <fullName evidence="2">Uncharacterized protein</fullName>
    </submittedName>
</protein>
<accession>A0ABZ1GDV4</accession>
<feature type="compositionally biased region" description="Basic and acidic residues" evidence="1">
    <location>
        <begin position="57"/>
        <end position="68"/>
    </location>
</feature>
<dbReference type="Proteomes" id="UP001330827">
    <property type="component" value="Chromosome"/>
</dbReference>
<gene>
    <name evidence="2" type="ORF">OIE64_18700</name>
</gene>
<proteinExistence type="predicted"/>
<reference evidence="2 3" key="1">
    <citation type="submission" date="2022-10" db="EMBL/GenBank/DDBJ databases">
        <title>The complete genomes of actinobacterial strains from the NBC collection.</title>
        <authorList>
            <person name="Joergensen T.S."/>
            <person name="Alvarez Arevalo M."/>
            <person name="Sterndorff E.B."/>
            <person name="Faurdal D."/>
            <person name="Vuksanovic O."/>
            <person name="Mourched A.-S."/>
            <person name="Charusanti P."/>
            <person name="Shaw S."/>
            <person name="Blin K."/>
            <person name="Weber T."/>
        </authorList>
    </citation>
    <scope>NUCLEOTIDE SEQUENCE [LARGE SCALE GENOMIC DNA]</scope>
    <source>
        <strain evidence="2 3">NBC 01769</strain>
    </source>
</reference>
<dbReference type="EMBL" id="CP109114">
    <property type="protein sequence ID" value="WSC18142.1"/>
    <property type="molecule type" value="Genomic_DNA"/>
</dbReference>
<organism evidence="2 3">
    <name type="scientific">Streptomyces brevispora</name>
    <dbReference type="NCBI Taxonomy" id="887462"/>
    <lineage>
        <taxon>Bacteria</taxon>
        <taxon>Bacillati</taxon>
        <taxon>Actinomycetota</taxon>
        <taxon>Actinomycetes</taxon>
        <taxon>Kitasatosporales</taxon>
        <taxon>Streptomycetaceae</taxon>
        <taxon>Streptomyces</taxon>
    </lineage>
</organism>
<evidence type="ECO:0000313" key="2">
    <source>
        <dbReference type="EMBL" id="WSC18142.1"/>
    </source>
</evidence>
<keyword evidence="3" id="KW-1185">Reference proteome</keyword>
<feature type="region of interest" description="Disordered" evidence="1">
    <location>
        <begin position="31"/>
        <end position="68"/>
    </location>
</feature>
<dbReference type="RefSeq" id="WP_326597645.1">
    <property type="nucleotide sequence ID" value="NZ_CP109114.1"/>
</dbReference>
<name>A0ABZ1GDV4_9ACTN</name>
<evidence type="ECO:0000313" key="3">
    <source>
        <dbReference type="Proteomes" id="UP001330827"/>
    </source>
</evidence>
<evidence type="ECO:0000256" key="1">
    <source>
        <dbReference type="SAM" id="MobiDB-lite"/>
    </source>
</evidence>
<sequence>MIVTTTVCEWLIAPYASPAIAALPHYLERNRPAPAAPAGLRSLGLGRRTSAVQQPEEDSHVPLRAGREEPLVAEQPSGDMTQVLRLTTDTAVISEPGPEPTRKRTSAHVWRVPRVCR</sequence>